<dbReference type="InterPro" id="IPR005135">
    <property type="entry name" value="Endo/exonuclease/phosphatase"/>
</dbReference>
<keyword evidence="6" id="KW-0378">Hydrolase</keyword>
<dbReference type="GO" id="GO:0004519">
    <property type="term" value="F:endonuclease activity"/>
    <property type="evidence" value="ECO:0007669"/>
    <property type="project" value="UniProtKB-KW"/>
</dbReference>
<comment type="cofactor">
    <cofactor evidence="2">
        <name>Mg(2+)</name>
        <dbReference type="ChEBI" id="CHEBI:18420"/>
    </cofactor>
</comment>
<dbReference type="AlphaFoldDB" id="A0A5B7SRI2"/>
<evidence type="ECO:0000256" key="6">
    <source>
        <dbReference type="ARBA" id="ARBA00022801"/>
    </source>
</evidence>
<feature type="transmembrane region" description="Helical" evidence="9">
    <location>
        <begin position="111"/>
        <end position="130"/>
    </location>
</feature>
<protein>
    <submittedName>
        <fullName evidence="11">Endonuclease</fullName>
    </submittedName>
</protein>
<keyword evidence="5" id="KW-0227">DNA damage</keyword>
<keyword evidence="9" id="KW-0812">Transmembrane</keyword>
<feature type="domain" description="Endonuclease/exonuclease/phosphatase" evidence="10">
    <location>
        <begin position="145"/>
        <end position="373"/>
    </location>
</feature>
<feature type="transmembrane region" description="Helical" evidence="9">
    <location>
        <begin position="52"/>
        <end position="74"/>
    </location>
</feature>
<evidence type="ECO:0000313" key="11">
    <source>
        <dbReference type="EMBL" id="QCW99607.1"/>
    </source>
</evidence>
<proteinExistence type="predicted"/>
<evidence type="ECO:0000256" key="9">
    <source>
        <dbReference type="SAM" id="Phobius"/>
    </source>
</evidence>
<evidence type="ECO:0000256" key="7">
    <source>
        <dbReference type="ARBA" id="ARBA00022842"/>
    </source>
</evidence>
<evidence type="ECO:0000256" key="4">
    <source>
        <dbReference type="ARBA" id="ARBA00022723"/>
    </source>
</evidence>
<feature type="transmembrane region" description="Helical" evidence="9">
    <location>
        <begin position="80"/>
        <end position="104"/>
    </location>
</feature>
<keyword evidence="4" id="KW-0479">Metal-binding</keyword>
<dbReference type="PANTHER" id="PTHR15822:SF4">
    <property type="entry name" value="TYROSYL-DNA PHOSPHODIESTERASE 2"/>
    <property type="match status" value="1"/>
</dbReference>
<dbReference type="CDD" id="cd09084">
    <property type="entry name" value="EEP-2"/>
    <property type="match status" value="1"/>
</dbReference>
<dbReference type="Gene3D" id="3.60.10.10">
    <property type="entry name" value="Endonuclease/exonuclease/phosphatase"/>
    <property type="match status" value="1"/>
</dbReference>
<dbReference type="InterPro" id="IPR036691">
    <property type="entry name" value="Endo/exonu/phosph_ase_sf"/>
</dbReference>
<sequence length="384" mass="45138">MEKKPTSEKSMRFWTKSANRVTKAYPKLKRTFCSRRVKKISLVKRLSFFDKILFLINSLLALALLLACLVPFVPADEFPFIAILSLGVPILVGFNLLFLCYWLLRKKRQMVVSLIVLILGYFTVGSFIGFEFSDEGIVEEDLKVMTFNVRKFNRYEAIKRPNVFEETLAFIFAEDPDILCVQEVDYRKREAFKERYPYQHLRYDNYGHKSLMAIFSKYPIVKSNTLDWPNSMNNGCYADILYQKDTIRVYNLHMESLQINPSKEYMVREAKPRLYKSLSRIFKKQSIQAKAFRRHRDSVKYKTIVCGDFNNTQFSNSYRVVKGDMYDTFLEKGNGLGTTYSFLGLPYRIDYILADPSFETVTHKNYDVHFSDHFPVMASFRLEE</sequence>
<dbReference type="GO" id="GO:0016787">
    <property type="term" value="F:hydrolase activity"/>
    <property type="evidence" value="ECO:0007669"/>
    <property type="project" value="UniProtKB-KW"/>
</dbReference>
<gene>
    <name evidence="11" type="ORF">FGM00_05630</name>
</gene>
<dbReference type="InterPro" id="IPR051547">
    <property type="entry name" value="TDP2-like"/>
</dbReference>
<evidence type="ECO:0000256" key="5">
    <source>
        <dbReference type="ARBA" id="ARBA00022763"/>
    </source>
</evidence>
<name>A0A5B7SRI2_9FLAO</name>
<reference evidence="11 12" key="1">
    <citation type="submission" date="2019-05" db="EMBL/GenBank/DDBJ databases">
        <title>Genome sequencing of F202Z8.</title>
        <authorList>
            <person name="Kwon Y.M."/>
        </authorList>
    </citation>
    <scope>NUCLEOTIDE SEQUENCE [LARGE SCALE GENOMIC DNA]</scope>
    <source>
        <strain evidence="11 12">F202Z8</strain>
    </source>
</reference>
<evidence type="ECO:0000256" key="1">
    <source>
        <dbReference type="ARBA" id="ARBA00001936"/>
    </source>
</evidence>
<keyword evidence="9" id="KW-0472">Membrane</keyword>
<keyword evidence="11" id="KW-0255">Endonuclease</keyword>
<evidence type="ECO:0000256" key="3">
    <source>
        <dbReference type="ARBA" id="ARBA00022722"/>
    </source>
</evidence>
<keyword evidence="12" id="KW-1185">Reference proteome</keyword>
<evidence type="ECO:0000313" key="12">
    <source>
        <dbReference type="Proteomes" id="UP000310017"/>
    </source>
</evidence>
<dbReference type="PANTHER" id="PTHR15822">
    <property type="entry name" value="TRAF AND TNF RECEPTOR-ASSOCIATED PROTEIN"/>
    <property type="match status" value="1"/>
</dbReference>
<dbReference type="Proteomes" id="UP000310017">
    <property type="component" value="Chromosome"/>
</dbReference>
<keyword evidence="9" id="KW-1133">Transmembrane helix</keyword>
<evidence type="ECO:0000256" key="2">
    <source>
        <dbReference type="ARBA" id="ARBA00001946"/>
    </source>
</evidence>
<dbReference type="EMBL" id="CP040710">
    <property type="protein sequence ID" value="QCW99607.1"/>
    <property type="molecule type" value="Genomic_DNA"/>
</dbReference>
<dbReference type="GO" id="GO:0006281">
    <property type="term" value="P:DNA repair"/>
    <property type="evidence" value="ECO:0007669"/>
    <property type="project" value="UniProtKB-KW"/>
</dbReference>
<keyword evidence="3" id="KW-0540">Nuclease</keyword>
<organism evidence="11 12">
    <name type="scientific">Aggregatimonas sangjinii</name>
    <dbReference type="NCBI Taxonomy" id="2583587"/>
    <lineage>
        <taxon>Bacteria</taxon>
        <taxon>Pseudomonadati</taxon>
        <taxon>Bacteroidota</taxon>
        <taxon>Flavobacteriia</taxon>
        <taxon>Flavobacteriales</taxon>
        <taxon>Flavobacteriaceae</taxon>
        <taxon>Aggregatimonas</taxon>
    </lineage>
</organism>
<dbReference type="SUPFAM" id="SSF56219">
    <property type="entry name" value="DNase I-like"/>
    <property type="match status" value="1"/>
</dbReference>
<evidence type="ECO:0000256" key="8">
    <source>
        <dbReference type="ARBA" id="ARBA00023204"/>
    </source>
</evidence>
<evidence type="ECO:0000259" key="10">
    <source>
        <dbReference type="Pfam" id="PF03372"/>
    </source>
</evidence>
<dbReference type="Pfam" id="PF03372">
    <property type="entry name" value="Exo_endo_phos"/>
    <property type="match status" value="1"/>
</dbReference>
<accession>A0A5B7SRI2</accession>
<keyword evidence="7" id="KW-0460">Magnesium</keyword>
<comment type="cofactor">
    <cofactor evidence="1">
        <name>Mn(2+)</name>
        <dbReference type="ChEBI" id="CHEBI:29035"/>
    </cofactor>
</comment>
<dbReference type="KEGG" id="asag:FGM00_05630"/>
<keyword evidence="8" id="KW-0234">DNA repair</keyword>
<dbReference type="OrthoDB" id="635146at2"/>
<dbReference type="GO" id="GO:0046872">
    <property type="term" value="F:metal ion binding"/>
    <property type="evidence" value="ECO:0007669"/>
    <property type="project" value="UniProtKB-KW"/>
</dbReference>